<dbReference type="AlphaFoldDB" id="A0A328DR88"/>
<keyword evidence="3" id="KW-1185">Reference proteome</keyword>
<dbReference type="EMBL" id="NQVE01000116">
    <property type="protein sequence ID" value="RAL47178.1"/>
    <property type="molecule type" value="Genomic_DNA"/>
</dbReference>
<protein>
    <submittedName>
        <fullName evidence="2">Uncharacterized protein</fullName>
    </submittedName>
</protein>
<feature type="region of interest" description="Disordered" evidence="1">
    <location>
        <begin position="52"/>
        <end position="76"/>
    </location>
</feature>
<reference evidence="2 3" key="1">
    <citation type="submission" date="2018-06" db="EMBL/GenBank/DDBJ databases">
        <title>The Genome of Cuscuta australis (Dodder) Provides Insight into the Evolution of Plant Parasitism.</title>
        <authorList>
            <person name="Liu H."/>
        </authorList>
    </citation>
    <scope>NUCLEOTIDE SEQUENCE [LARGE SCALE GENOMIC DNA]</scope>
    <source>
        <strain evidence="3">cv. Yunnan</strain>
        <tissue evidence="2">Vines</tissue>
    </source>
</reference>
<gene>
    <name evidence="2" type="ORF">DM860_016993</name>
</gene>
<evidence type="ECO:0000256" key="1">
    <source>
        <dbReference type="SAM" id="MobiDB-lite"/>
    </source>
</evidence>
<accession>A0A328DR88</accession>
<dbReference type="PANTHER" id="PTHR48196">
    <property type="entry name" value="DUF630 DOMAIN-CONTAINING PROTEIN"/>
    <property type="match status" value="1"/>
</dbReference>
<proteinExistence type="predicted"/>
<evidence type="ECO:0000313" key="3">
    <source>
        <dbReference type="Proteomes" id="UP000249390"/>
    </source>
</evidence>
<comment type="caution">
    <text evidence="2">The sequence shown here is derived from an EMBL/GenBank/DDBJ whole genome shotgun (WGS) entry which is preliminary data.</text>
</comment>
<dbReference type="Proteomes" id="UP000249390">
    <property type="component" value="Unassembled WGS sequence"/>
</dbReference>
<dbReference type="PANTHER" id="PTHR48196:SF1">
    <property type="entry name" value="DUF630 DOMAIN-CONTAINING PROTEIN"/>
    <property type="match status" value="1"/>
</dbReference>
<evidence type="ECO:0000313" key="2">
    <source>
        <dbReference type="EMBL" id="RAL47178.1"/>
    </source>
</evidence>
<name>A0A328DR88_9ASTE</name>
<organism evidence="2 3">
    <name type="scientific">Cuscuta australis</name>
    <dbReference type="NCBI Taxonomy" id="267555"/>
    <lineage>
        <taxon>Eukaryota</taxon>
        <taxon>Viridiplantae</taxon>
        <taxon>Streptophyta</taxon>
        <taxon>Embryophyta</taxon>
        <taxon>Tracheophyta</taxon>
        <taxon>Spermatophyta</taxon>
        <taxon>Magnoliopsida</taxon>
        <taxon>eudicotyledons</taxon>
        <taxon>Gunneridae</taxon>
        <taxon>Pentapetalae</taxon>
        <taxon>asterids</taxon>
        <taxon>lamiids</taxon>
        <taxon>Solanales</taxon>
        <taxon>Convolvulaceae</taxon>
        <taxon>Cuscuteae</taxon>
        <taxon>Cuscuta</taxon>
        <taxon>Cuscuta subgen. Grammica</taxon>
        <taxon>Cuscuta sect. Cleistogrammica</taxon>
    </lineage>
</organism>
<sequence>MGARSIMDENEMARVVKRFGDEQSTLLDQYERLTFEVQLNRAILGRSFSDRTYGAAPPRVTAPPAEKGKRPRPFSGLPKAVKRLLLKPFLAKRKNKKGSIIGGDQKEPTLWKAFGSFDNCQTAVDMKSFVE</sequence>